<gene>
    <name evidence="2" type="ORF">EJB05_21975</name>
</gene>
<evidence type="ECO:0000313" key="3">
    <source>
        <dbReference type="Proteomes" id="UP000324897"/>
    </source>
</evidence>
<organism evidence="2 3">
    <name type="scientific">Eragrostis curvula</name>
    <name type="common">weeping love grass</name>
    <dbReference type="NCBI Taxonomy" id="38414"/>
    <lineage>
        <taxon>Eukaryota</taxon>
        <taxon>Viridiplantae</taxon>
        <taxon>Streptophyta</taxon>
        <taxon>Embryophyta</taxon>
        <taxon>Tracheophyta</taxon>
        <taxon>Spermatophyta</taxon>
        <taxon>Magnoliopsida</taxon>
        <taxon>Liliopsida</taxon>
        <taxon>Poales</taxon>
        <taxon>Poaceae</taxon>
        <taxon>PACMAD clade</taxon>
        <taxon>Chloridoideae</taxon>
        <taxon>Eragrostideae</taxon>
        <taxon>Eragrostidinae</taxon>
        <taxon>Eragrostis</taxon>
    </lineage>
</organism>
<keyword evidence="3" id="KW-1185">Reference proteome</keyword>
<dbReference type="AlphaFoldDB" id="A0A5J9V2J7"/>
<proteinExistence type="predicted"/>
<comment type="caution">
    <text evidence="2">The sequence shown here is derived from an EMBL/GenBank/DDBJ whole genome shotgun (WGS) entry which is preliminary data.</text>
</comment>
<keyword evidence="1" id="KW-1133">Transmembrane helix</keyword>
<dbReference type="Proteomes" id="UP000324897">
    <property type="component" value="Chromosome 1"/>
</dbReference>
<name>A0A5J9V2J7_9POAL</name>
<dbReference type="EMBL" id="RWGY01000011">
    <property type="protein sequence ID" value="TVU30359.1"/>
    <property type="molecule type" value="Genomic_DNA"/>
</dbReference>
<evidence type="ECO:0000313" key="2">
    <source>
        <dbReference type="EMBL" id="TVU30359.1"/>
    </source>
</evidence>
<accession>A0A5J9V2J7</accession>
<keyword evidence="1" id="KW-0812">Transmembrane</keyword>
<feature type="transmembrane region" description="Helical" evidence="1">
    <location>
        <begin position="127"/>
        <end position="150"/>
    </location>
</feature>
<feature type="non-terminal residue" evidence="2">
    <location>
        <position position="1"/>
    </location>
</feature>
<dbReference type="Gramene" id="TVU30359">
    <property type="protein sequence ID" value="TVU30359"/>
    <property type="gene ID" value="EJB05_21975"/>
</dbReference>
<reference evidence="2 3" key="1">
    <citation type="journal article" date="2019" name="Sci. Rep.">
        <title>A high-quality genome of Eragrostis curvula grass provides insights into Poaceae evolution and supports new strategies to enhance forage quality.</title>
        <authorList>
            <person name="Carballo J."/>
            <person name="Santos B.A.C.M."/>
            <person name="Zappacosta D."/>
            <person name="Garbus I."/>
            <person name="Selva J.P."/>
            <person name="Gallo C.A."/>
            <person name="Diaz A."/>
            <person name="Albertini E."/>
            <person name="Caccamo M."/>
            <person name="Echenique V."/>
        </authorList>
    </citation>
    <scope>NUCLEOTIDE SEQUENCE [LARGE SCALE GENOMIC DNA]</scope>
    <source>
        <strain evidence="3">cv. Victoria</strain>
        <tissue evidence="2">Leaf</tissue>
    </source>
</reference>
<keyword evidence="1" id="KW-0472">Membrane</keyword>
<protein>
    <submittedName>
        <fullName evidence="2">Uncharacterized protein</fullName>
    </submittedName>
</protein>
<evidence type="ECO:0000256" key="1">
    <source>
        <dbReference type="SAM" id="Phobius"/>
    </source>
</evidence>
<sequence length="151" mass="17229">MLRVPETDGMMKGERHRISGRHESPFWEFAAAASILFQLVLNRGLPTDDSLCFLQRTRPFRLHLTRLLACLHCLVHPLDQEPEKFSWTPSIARTPGRRESQLHAFDVVPTCGRPYKHSNDLDHTMQLVLVISLPLVALVIIIAVILCIICR</sequence>